<dbReference type="EC" id="5.6.2.3" evidence="1"/>
<feature type="non-terminal residue" evidence="3">
    <location>
        <position position="122"/>
    </location>
</feature>
<accession>A0A0K8UTV9</accession>
<name>A0A0K8UTV9_BACLA</name>
<keyword evidence="1" id="KW-0347">Helicase</keyword>
<dbReference type="EMBL" id="GDHF01022207">
    <property type="protein sequence ID" value="JAI30107.1"/>
    <property type="molecule type" value="Transcribed_RNA"/>
</dbReference>
<reference evidence="3" key="1">
    <citation type="submission" date="2015-06" db="EMBL/GenBank/DDBJ databases">
        <authorList>
            <person name="Hoefler B.C."/>
            <person name="Straight P.D."/>
        </authorList>
    </citation>
    <scope>NUCLEOTIDE SEQUENCE</scope>
</reference>
<keyword evidence="1" id="KW-0378">Hydrolase</keyword>
<dbReference type="GO" id="GO:0005524">
    <property type="term" value="F:ATP binding"/>
    <property type="evidence" value="ECO:0007669"/>
    <property type="project" value="UniProtKB-KW"/>
</dbReference>
<dbReference type="InterPro" id="IPR027417">
    <property type="entry name" value="P-loop_NTPase"/>
</dbReference>
<protein>
    <recommendedName>
        <fullName evidence="1">ATP-dependent DNA helicase</fullName>
        <ecNumber evidence="1">5.6.2.3</ecNumber>
    </recommendedName>
</protein>
<comment type="catalytic activity">
    <reaction evidence="1">
        <text>ATP + H2O = ADP + phosphate + H(+)</text>
        <dbReference type="Rhea" id="RHEA:13065"/>
        <dbReference type="ChEBI" id="CHEBI:15377"/>
        <dbReference type="ChEBI" id="CHEBI:15378"/>
        <dbReference type="ChEBI" id="CHEBI:30616"/>
        <dbReference type="ChEBI" id="CHEBI:43474"/>
        <dbReference type="ChEBI" id="CHEBI:456216"/>
        <dbReference type="EC" id="5.6.2.3"/>
    </reaction>
</comment>
<keyword evidence="1" id="KW-0233">DNA recombination</keyword>
<sequence>NVLHEDNNCVEKTGRLIKLPPLILEGDLLAIVQSLNNKQREYFAHVMHNVSKKKIFYEYVRGGAGVGKTRLITTIYQSLTLRANSVPGTNPETAKVLLCTPTGKASFGTGGLTLHSVFSLPV</sequence>
<feature type="domain" description="DNA helicase Pif1-like DEAD-box helicase" evidence="2">
    <location>
        <begin position="35"/>
        <end position="122"/>
    </location>
</feature>
<dbReference type="GO" id="GO:0006310">
    <property type="term" value="P:DNA recombination"/>
    <property type="evidence" value="ECO:0007669"/>
    <property type="project" value="UniProtKB-KW"/>
</dbReference>
<gene>
    <name evidence="3" type="ORF">c0_g2_i4</name>
</gene>
<keyword evidence="1" id="KW-0067">ATP-binding</keyword>
<keyword evidence="1" id="KW-0227">DNA damage</keyword>
<dbReference type="Gene3D" id="3.40.50.300">
    <property type="entry name" value="P-loop containing nucleotide triphosphate hydrolases"/>
    <property type="match status" value="1"/>
</dbReference>
<keyword evidence="1" id="KW-0234">DNA repair</keyword>
<dbReference type="PANTHER" id="PTHR47642">
    <property type="entry name" value="ATP-DEPENDENT DNA HELICASE"/>
    <property type="match status" value="1"/>
</dbReference>
<dbReference type="InterPro" id="IPR010285">
    <property type="entry name" value="DNA_helicase_pif1-like_DEAD"/>
</dbReference>
<keyword evidence="1" id="KW-0547">Nucleotide-binding</keyword>
<dbReference type="GO" id="GO:0016887">
    <property type="term" value="F:ATP hydrolysis activity"/>
    <property type="evidence" value="ECO:0007669"/>
    <property type="project" value="RHEA"/>
</dbReference>
<evidence type="ECO:0000259" key="2">
    <source>
        <dbReference type="Pfam" id="PF05970"/>
    </source>
</evidence>
<evidence type="ECO:0000313" key="3">
    <source>
        <dbReference type="EMBL" id="JAI30107.1"/>
    </source>
</evidence>
<feature type="non-terminal residue" evidence="3">
    <location>
        <position position="1"/>
    </location>
</feature>
<dbReference type="Pfam" id="PF05970">
    <property type="entry name" value="PIF1"/>
    <property type="match status" value="1"/>
</dbReference>
<dbReference type="InterPro" id="IPR051055">
    <property type="entry name" value="PIF1_helicase"/>
</dbReference>
<evidence type="ECO:0000256" key="1">
    <source>
        <dbReference type="RuleBase" id="RU363044"/>
    </source>
</evidence>
<comment type="cofactor">
    <cofactor evidence="1">
        <name>Mg(2+)</name>
        <dbReference type="ChEBI" id="CHEBI:18420"/>
    </cofactor>
</comment>
<dbReference type="GO" id="GO:0043139">
    <property type="term" value="F:5'-3' DNA helicase activity"/>
    <property type="evidence" value="ECO:0007669"/>
    <property type="project" value="UniProtKB-EC"/>
</dbReference>
<dbReference type="GO" id="GO:0006281">
    <property type="term" value="P:DNA repair"/>
    <property type="evidence" value="ECO:0007669"/>
    <property type="project" value="UniProtKB-KW"/>
</dbReference>
<comment type="similarity">
    <text evidence="1">Belongs to the helicase family.</text>
</comment>
<dbReference type="GO" id="GO:0000723">
    <property type="term" value="P:telomere maintenance"/>
    <property type="evidence" value="ECO:0007669"/>
    <property type="project" value="InterPro"/>
</dbReference>
<dbReference type="AlphaFoldDB" id="A0A0K8UTV9"/>
<proteinExistence type="inferred from homology"/>
<dbReference type="SUPFAM" id="SSF52540">
    <property type="entry name" value="P-loop containing nucleoside triphosphate hydrolases"/>
    <property type="match status" value="1"/>
</dbReference>
<organism evidence="3">
    <name type="scientific">Bactrocera latifrons</name>
    <name type="common">Malaysian fruit fly</name>
    <name type="synonym">Chaetodacus latifrons</name>
    <dbReference type="NCBI Taxonomy" id="174628"/>
    <lineage>
        <taxon>Eukaryota</taxon>
        <taxon>Metazoa</taxon>
        <taxon>Ecdysozoa</taxon>
        <taxon>Arthropoda</taxon>
        <taxon>Hexapoda</taxon>
        <taxon>Insecta</taxon>
        <taxon>Pterygota</taxon>
        <taxon>Neoptera</taxon>
        <taxon>Endopterygota</taxon>
        <taxon>Diptera</taxon>
        <taxon>Brachycera</taxon>
        <taxon>Muscomorpha</taxon>
        <taxon>Tephritoidea</taxon>
        <taxon>Tephritidae</taxon>
        <taxon>Bactrocera</taxon>
        <taxon>Bactrocera</taxon>
    </lineage>
</organism>
<dbReference type="PANTHER" id="PTHR47642:SF5">
    <property type="entry name" value="ATP-DEPENDENT DNA HELICASE"/>
    <property type="match status" value="1"/>
</dbReference>